<keyword evidence="3 6" id="KW-0862">Zinc</keyword>
<evidence type="ECO:0000313" key="9">
    <source>
        <dbReference type="Proteomes" id="UP001558652"/>
    </source>
</evidence>
<proteinExistence type="inferred from homology"/>
<keyword evidence="2 6" id="KW-0479">Metal-binding</keyword>
<dbReference type="GO" id="GO:0016491">
    <property type="term" value="F:oxidoreductase activity"/>
    <property type="evidence" value="ECO:0007669"/>
    <property type="project" value="UniProtKB-KW"/>
</dbReference>
<comment type="similarity">
    <text evidence="6">Belongs to the zinc-containing alcohol dehydrogenase family.</text>
</comment>
<evidence type="ECO:0000256" key="6">
    <source>
        <dbReference type="RuleBase" id="RU361277"/>
    </source>
</evidence>
<evidence type="ECO:0000256" key="1">
    <source>
        <dbReference type="ARBA" id="ARBA00001947"/>
    </source>
</evidence>
<organism evidence="8 9">
    <name type="scientific">Ranatra chinensis</name>
    <dbReference type="NCBI Taxonomy" id="642074"/>
    <lineage>
        <taxon>Eukaryota</taxon>
        <taxon>Metazoa</taxon>
        <taxon>Ecdysozoa</taxon>
        <taxon>Arthropoda</taxon>
        <taxon>Hexapoda</taxon>
        <taxon>Insecta</taxon>
        <taxon>Pterygota</taxon>
        <taxon>Neoptera</taxon>
        <taxon>Paraneoptera</taxon>
        <taxon>Hemiptera</taxon>
        <taxon>Heteroptera</taxon>
        <taxon>Panheteroptera</taxon>
        <taxon>Nepomorpha</taxon>
        <taxon>Nepidae</taxon>
        <taxon>Ranatrinae</taxon>
        <taxon>Ranatra</taxon>
    </lineage>
</organism>
<dbReference type="GO" id="GO:0046872">
    <property type="term" value="F:metal ion binding"/>
    <property type="evidence" value="ECO:0007669"/>
    <property type="project" value="UniProtKB-KW"/>
</dbReference>
<dbReference type="PANTHER" id="PTHR43880">
    <property type="entry name" value="ALCOHOL DEHYDROGENASE"/>
    <property type="match status" value="1"/>
</dbReference>
<dbReference type="InterPro" id="IPR011032">
    <property type="entry name" value="GroES-like_sf"/>
</dbReference>
<dbReference type="Gene3D" id="3.90.180.10">
    <property type="entry name" value="Medium-chain alcohol dehydrogenases, catalytic domain"/>
    <property type="match status" value="1"/>
</dbReference>
<dbReference type="SMART" id="SM00829">
    <property type="entry name" value="PKS_ER"/>
    <property type="match status" value="1"/>
</dbReference>
<dbReference type="InterPro" id="IPR013154">
    <property type="entry name" value="ADH-like_N"/>
</dbReference>
<sequence>MKITAAVTTAPCADFVFKELTLSDPNPNEVLVRVVATGVCHTDAGARDSQFPTNYPIVLGHEAAGIVEETGVGVTSVQKGDHVILSYCYCGNCPSCLTGNPGGCKENGRLNFGGKMEDGAFRLHDNGQPVHSFFGQSSFATYAVANEKNVVKVDKDIDLALLGPLGCGILTGCATVLNGIKPDFASSIVILGCGAVGLSAVMGAKLSMCDTIIAVDINDERLALAKELGATHTINGKHGDVTAAILEATNGLGANYGVDTTGNKHVLLQGLKGIAPAGKLVVVAVGYGDVTIDIAGDILFPTRTIQGMIEGAVMPKEFIPKLISYYKKGLFPFDKLICFYDFKDINQAFADTKSGKSIKAVLRINA</sequence>
<keyword evidence="5" id="KW-0520">NAD</keyword>
<evidence type="ECO:0000256" key="2">
    <source>
        <dbReference type="ARBA" id="ARBA00022723"/>
    </source>
</evidence>
<accession>A0ABD0XS48</accession>
<comment type="cofactor">
    <cofactor evidence="1 6">
        <name>Zn(2+)</name>
        <dbReference type="ChEBI" id="CHEBI:29105"/>
    </cofactor>
</comment>
<evidence type="ECO:0000256" key="3">
    <source>
        <dbReference type="ARBA" id="ARBA00022833"/>
    </source>
</evidence>
<keyword evidence="4" id="KW-0560">Oxidoreductase</keyword>
<dbReference type="Pfam" id="PF08240">
    <property type="entry name" value="ADH_N"/>
    <property type="match status" value="1"/>
</dbReference>
<dbReference type="SUPFAM" id="SSF51735">
    <property type="entry name" value="NAD(P)-binding Rossmann-fold domains"/>
    <property type="match status" value="1"/>
</dbReference>
<evidence type="ECO:0000256" key="5">
    <source>
        <dbReference type="ARBA" id="ARBA00023027"/>
    </source>
</evidence>
<dbReference type="AlphaFoldDB" id="A0ABD0XS48"/>
<name>A0ABD0XS48_9HEMI</name>
<reference evidence="8 9" key="1">
    <citation type="submission" date="2024-07" db="EMBL/GenBank/DDBJ databases">
        <title>Chromosome-level genome assembly of the water stick insect Ranatra chinensis (Heteroptera: Nepidae).</title>
        <authorList>
            <person name="Liu X."/>
        </authorList>
    </citation>
    <scope>NUCLEOTIDE SEQUENCE [LARGE SCALE GENOMIC DNA]</scope>
    <source>
        <strain evidence="8">Cailab_2021Rc</strain>
        <tissue evidence="8">Muscle</tissue>
    </source>
</reference>
<dbReference type="Proteomes" id="UP001558652">
    <property type="component" value="Unassembled WGS sequence"/>
</dbReference>
<evidence type="ECO:0000313" key="8">
    <source>
        <dbReference type="EMBL" id="KAL1110011.1"/>
    </source>
</evidence>
<protein>
    <recommendedName>
        <fullName evidence="7">Enoyl reductase (ER) domain-containing protein</fullName>
    </recommendedName>
</protein>
<comment type="caution">
    <text evidence="8">The sequence shown here is derived from an EMBL/GenBank/DDBJ whole genome shotgun (WGS) entry which is preliminary data.</text>
</comment>
<dbReference type="InterPro" id="IPR013149">
    <property type="entry name" value="ADH-like_C"/>
</dbReference>
<dbReference type="SUPFAM" id="SSF50129">
    <property type="entry name" value="GroES-like"/>
    <property type="match status" value="1"/>
</dbReference>
<dbReference type="CDD" id="cd08278">
    <property type="entry name" value="benzyl_alcohol_DH"/>
    <property type="match status" value="1"/>
</dbReference>
<dbReference type="InterPro" id="IPR002328">
    <property type="entry name" value="ADH_Zn_CS"/>
</dbReference>
<dbReference type="EMBL" id="JBFDAA010000039">
    <property type="protein sequence ID" value="KAL1110011.1"/>
    <property type="molecule type" value="Genomic_DNA"/>
</dbReference>
<gene>
    <name evidence="8" type="ORF">AAG570_014007</name>
</gene>
<dbReference type="PANTHER" id="PTHR43880:SF12">
    <property type="entry name" value="ALCOHOL DEHYDROGENASE CLASS-3"/>
    <property type="match status" value="1"/>
</dbReference>
<feature type="domain" description="Enoyl reductase (ER)" evidence="7">
    <location>
        <begin position="10"/>
        <end position="362"/>
    </location>
</feature>
<dbReference type="InterPro" id="IPR020843">
    <property type="entry name" value="ER"/>
</dbReference>
<keyword evidence="9" id="KW-1185">Reference proteome</keyword>
<dbReference type="PROSITE" id="PS00059">
    <property type="entry name" value="ADH_ZINC"/>
    <property type="match status" value="1"/>
</dbReference>
<evidence type="ECO:0000259" key="7">
    <source>
        <dbReference type="SMART" id="SM00829"/>
    </source>
</evidence>
<evidence type="ECO:0000256" key="4">
    <source>
        <dbReference type="ARBA" id="ARBA00023002"/>
    </source>
</evidence>
<dbReference type="Gene3D" id="3.40.50.720">
    <property type="entry name" value="NAD(P)-binding Rossmann-like Domain"/>
    <property type="match status" value="1"/>
</dbReference>
<dbReference type="Pfam" id="PF00107">
    <property type="entry name" value="ADH_zinc_N"/>
    <property type="match status" value="1"/>
</dbReference>
<dbReference type="InterPro" id="IPR036291">
    <property type="entry name" value="NAD(P)-bd_dom_sf"/>
</dbReference>